<evidence type="ECO:0000313" key="1">
    <source>
        <dbReference type="EMBL" id="KAE9271128.1"/>
    </source>
</evidence>
<organism evidence="1 2">
    <name type="scientific">Phytophthora rubi</name>
    <dbReference type="NCBI Taxonomy" id="129364"/>
    <lineage>
        <taxon>Eukaryota</taxon>
        <taxon>Sar</taxon>
        <taxon>Stramenopiles</taxon>
        <taxon>Oomycota</taxon>
        <taxon>Peronosporomycetes</taxon>
        <taxon>Peronosporales</taxon>
        <taxon>Peronosporaceae</taxon>
        <taxon>Phytophthora</taxon>
    </lineage>
</organism>
<gene>
    <name evidence="1" type="ORF">PR003_g30600</name>
</gene>
<sequence length="31" mass="3547">MEWGHHEAIVNDLVCLRGLLRGVYHLGTEDL</sequence>
<comment type="caution">
    <text evidence="1">The sequence shown here is derived from an EMBL/GenBank/DDBJ whole genome shotgun (WGS) entry which is preliminary data.</text>
</comment>
<proteinExistence type="predicted"/>
<dbReference type="Proteomes" id="UP000434957">
    <property type="component" value="Unassembled WGS sequence"/>
</dbReference>
<reference evidence="1 2" key="1">
    <citation type="submission" date="2018-08" db="EMBL/GenBank/DDBJ databases">
        <title>Genomic investigation of the strawberry pathogen Phytophthora fragariae indicates pathogenicity is determined by transcriptional variation in three key races.</title>
        <authorList>
            <person name="Adams T.M."/>
            <person name="Armitage A.D."/>
            <person name="Sobczyk M.K."/>
            <person name="Bates H.J."/>
            <person name="Dunwell J.M."/>
            <person name="Nellist C.F."/>
            <person name="Harrison R.J."/>
        </authorList>
    </citation>
    <scope>NUCLEOTIDE SEQUENCE [LARGE SCALE GENOMIC DNA]</scope>
    <source>
        <strain evidence="1 2">SCRP333</strain>
    </source>
</reference>
<keyword evidence="2" id="KW-1185">Reference proteome</keyword>
<accession>A0A6A4BE77</accession>
<dbReference type="EMBL" id="QXFT01005806">
    <property type="protein sequence ID" value="KAE9271128.1"/>
    <property type="molecule type" value="Genomic_DNA"/>
</dbReference>
<protein>
    <submittedName>
        <fullName evidence="1">Uncharacterized protein</fullName>
    </submittedName>
</protein>
<dbReference type="AlphaFoldDB" id="A0A6A4BE77"/>
<name>A0A6A4BE77_9STRA</name>
<evidence type="ECO:0000313" key="2">
    <source>
        <dbReference type="Proteomes" id="UP000434957"/>
    </source>
</evidence>